<accession>A0A6B3NB86</accession>
<proteinExistence type="predicted"/>
<organism evidence="1">
    <name type="scientific">Symploca sp. SIO1C4</name>
    <dbReference type="NCBI Taxonomy" id="2607765"/>
    <lineage>
        <taxon>Bacteria</taxon>
        <taxon>Bacillati</taxon>
        <taxon>Cyanobacteriota</taxon>
        <taxon>Cyanophyceae</taxon>
        <taxon>Coleofasciculales</taxon>
        <taxon>Coleofasciculaceae</taxon>
        <taxon>Symploca</taxon>
    </lineage>
</organism>
<gene>
    <name evidence="1" type="ORF">F6J89_04585</name>
</gene>
<evidence type="ECO:0000313" key="1">
    <source>
        <dbReference type="EMBL" id="NER26911.1"/>
    </source>
</evidence>
<reference evidence="1" key="1">
    <citation type="submission" date="2019-11" db="EMBL/GenBank/DDBJ databases">
        <title>Genomic insights into an expanded diversity of filamentous marine cyanobacteria reveals the extraordinary biosynthetic potential of Moorea and Okeania.</title>
        <authorList>
            <person name="Ferreira Leao T."/>
            <person name="Wang M."/>
            <person name="Moss N."/>
            <person name="Da Silva R."/>
            <person name="Sanders J."/>
            <person name="Nurk S."/>
            <person name="Gurevich A."/>
            <person name="Humphrey G."/>
            <person name="Reher R."/>
            <person name="Zhu Q."/>
            <person name="Belda-Ferre P."/>
            <person name="Glukhov E."/>
            <person name="Rex R."/>
            <person name="Dorrestein P.C."/>
            <person name="Knight R."/>
            <person name="Pevzner P."/>
            <person name="Gerwick W.H."/>
            <person name="Gerwick L."/>
        </authorList>
    </citation>
    <scope>NUCLEOTIDE SEQUENCE</scope>
    <source>
        <strain evidence="1">SIO1C4</strain>
    </source>
</reference>
<dbReference type="AlphaFoldDB" id="A0A6B3NB86"/>
<dbReference type="EMBL" id="JAAHFQ010000057">
    <property type="protein sequence ID" value="NER26911.1"/>
    <property type="molecule type" value="Genomic_DNA"/>
</dbReference>
<protein>
    <submittedName>
        <fullName evidence="1">Uncharacterized protein</fullName>
    </submittedName>
</protein>
<comment type="caution">
    <text evidence="1">The sequence shown here is derived from an EMBL/GenBank/DDBJ whole genome shotgun (WGS) entry which is preliminary data.</text>
</comment>
<sequence>MGSTVHSSLLIIHWEFIPQLSNTNPMNYEQCLRSMRGARTMNRQALIFSTK</sequence>
<name>A0A6B3NB86_9CYAN</name>